<dbReference type="AlphaFoldDB" id="A0AB35UKC7"/>
<dbReference type="EMBL" id="JALDAW010000008">
    <property type="protein sequence ID" value="MDY5166919.1"/>
    <property type="molecule type" value="Genomic_DNA"/>
</dbReference>
<evidence type="ECO:0000313" key="1">
    <source>
        <dbReference type="EMBL" id="MDY5166919.1"/>
    </source>
</evidence>
<evidence type="ECO:0000313" key="2">
    <source>
        <dbReference type="Proteomes" id="UP001276902"/>
    </source>
</evidence>
<dbReference type="RefSeq" id="WP_320882919.1">
    <property type="nucleotide sequence ID" value="NZ_BAABZA010000001.1"/>
</dbReference>
<name>A0AB35UKC7_9FIRM</name>
<gene>
    <name evidence="1" type="ORF">MQE39_02110</name>
</gene>
<comment type="caution">
    <text evidence="1">The sequence shown here is derived from an EMBL/GenBank/DDBJ whole genome shotgun (WGS) entry which is preliminary data.</text>
</comment>
<protein>
    <submittedName>
        <fullName evidence="1">Uncharacterized protein</fullName>
    </submittedName>
</protein>
<reference evidence="1" key="1">
    <citation type="submission" date="2022-03" db="EMBL/GenBank/DDBJ databases">
        <title>First case of bacteraemia caused by Dielma fastidiosa in a patient hospitalised with diverticulitis.</title>
        <authorList>
            <person name="Forman-Ankjaer B."/>
            <person name="Hvid-Jensen F."/>
            <person name="Kobel C.M."/>
            <person name="Greve T."/>
        </authorList>
    </citation>
    <scope>NUCLEOTIDE SEQUENCE</scope>
    <source>
        <strain evidence="1">AUH_DF_2021</strain>
    </source>
</reference>
<accession>A0AB35UKC7</accession>
<dbReference type="Proteomes" id="UP001276902">
    <property type="component" value="Unassembled WGS sequence"/>
</dbReference>
<proteinExistence type="predicted"/>
<organism evidence="1 2">
    <name type="scientific">Dielma fastidiosa</name>
    <dbReference type="NCBI Taxonomy" id="1034346"/>
    <lineage>
        <taxon>Bacteria</taxon>
        <taxon>Bacillati</taxon>
        <taxon>Bacillota</taxon>
        <taxon>Erysipelotrichia</taxon>
        <taxon>Erysipelotrichales</taxon>
        <taxon>Erysipelotrichaceae</taxon>
        <taxon>Dielma</taxon>
    </lineage>
</organism>
<sequence>MLDPVVEDSPYAGAKKMFVADIENKELLRDIIEASYPELPLPKPKKKK</sequence>